<keyword evidence="2" id="KW-1185">Reference proteome</keyword>
<proteinExistence type="predicted"/>
<gene>
    <name evidence="1" type="ORF">NPIL_392881</name>
</gene>
<protein>
    <submittedName>
        <fullName evidence="1">Uncharacterized protein</fullName>
    </submittedName>
</protein>
<dbReference type="EMBL" id="BMAW01011265">
    <property type="protein sequence ID" value="GFT22772.1"/>
    <property type="molecule type" value="Genomic_DNA"/>
</dbReference>
<accession>A0A8X6TM49</accession>
<evidence type="ECO:0000313" key="2">
    <source>
        <dbReference type="Proteomes" id="UP000887013"/>
    </source>
</evidence>
<dbReference type="AlphaFoldDB" id="A0A8X6TM49"/>
<organism evidence="1 2">
    <name type="scientific">Nephila pilipes</name>
    <name type="common">Giant wood spider</name>
    <name type="synonym">Nephila maculata</name>
    <dbReference type="NCBI Taxonomy" id="299642"/>
    <lineage>
        <taxon>Eukaryota</taxon>
        <taxon>Metazoa</taxon>
        <taxon>Ecdysozoa</taxon>
        <taxon>Arthropoda</taxon>
        <taxon>Chelicerata</taxon>
        <taxon>Arachnida</taxon>
        <taxon>Araneae</taxon>
        <taxon>Araneomorphae</taxon>
        <taxon>Entelegynae</taxon>
        <taxon>Araneoidea</taxon>
        <taxon>Nephilidae</taxon>
        <taxon>Nephila</taxon>
    </lineage>
</organism>
<evidence type="ECO:0000313" key="1">
    <source>
        <dbReference type="EMBL" id="GFT22772.1"/>
    </source>
</evidence>
<sequence length="139" mass="14998">MNALVESGAGSLMDPVRIGAQISGPTDPSIPGTGMGSLIRPVDQDLVNWYFGPERSAIQGYPRIKMVGGWTLMSQSSVIQENIGNSRSWTFYQGGIKILSSERFVCGVGSTRQPVPADEDSRSGGSFRYATIRADLARR</sequence>
<reference evidence="1" key="1">
    <citation type="submission" date="2020-08" db="EMBL/GenBank/DDBJ databases">
        <title>Multicomponent nature underlies the extraordinary mechanical properties of spider dragline silk.</title>
        <authorList>
            <person name="Kono N."/>
            <person name="Nakamura H."/>
            <person name="Mori M."/>
            <person name="Yoshida Y."/>
            <person name="Ohtoshi R."/>
            <person name="Malay A.D."/>
            <person name="Moran D.A.P."/>
            <person name="Tomita M."/>
            <person name="Numata K."/>
            <person name="Arakawa K."/>
        </authorList>
    </citation>
    <scope>NUCLEOTIDE SEQUENCE</scope>
</reference>
<dbReference type="Proteomes" id="UP000887013">
    <property type="component" value="Unassembled WGS sequence"/>
</dbReference>
<comment type="caution">
    <text evidence="1">The sequence shown here is derived from an EMBL/GenBank/DDBJ whole genome shotgun (WGS) entry which is preliminary data.</text>
</comment>
<name>A0A8X6TM49_NEPPI</name>